<dbReference type="Gene3D" id="1.25.40.10">
    <property type="entry name" value="Tetratricopeptide repeat domain"/>
    <property type="match status" value="2"/>
</dbReference>
<keyword evidence="4" id="KW-0802">TPR repeat</keyword>
<evidence type="ECO:0000313" key="7">
    <source>
        <dbReference type="Proteomes" id="UP000185544"/>
    </source>
</evidence>
<evidence type="ECO:0000256" key="1">
    <source>
        <dbReference type="ARBA" id="ARBA00004922"/>
    </source>
</evidence>
<evidence type="ECO:0000256" key="2">
    <source>
        <dbReference type="ARBA" id="ARBA00022676"/>
    </source>
</evidence>
<feature type="repeat" description="TPR" evidence="4">
    <location>
        <begin position="89"/>
        <end position="122"/>
    </location>
</feature>
<protein>
    <submittedName>
        <fullName evidence="6">Uncharacterized protein</fullName>
    </submittedName>
</protein>
<evidence type="ECO:0000256" key="4">
    <source>
        <dbReference type="PROSITE-ProRule" id="PRU00339"/>
    </source>
</evidence>
<feature type="compositionally biased region" description="Polar residues" evidence="5">
    <location>
        <begin position="38"/>
        <end position="47"/>
    </location>
</feature>
<reference evidence="6 7" key="1">
    <citation type="submission" date="2016-08" db="EMBL/GenBank/DDBJ databases">
        <title>Identification and validation of antigenic proteins from Pajaroellobacter abortibovis using de-novo genome sequence assembly and reverse vaccinology.</title>
        <authorList>
            <person name="Welly B.T."/>
            <person name="Miller M.R."/>
            <person name="Stott J.L."/>
            <person name="Blanchard M.T."/>
            <person name="Islas-Trejo A.D."/>
            <person name="O'Rourke S.M."/>
            <person name="Young A.E."/>
            <person name="Medrano J.F."/>
            <person name="Van Eenennaam A.L."/>
        </authorList>
    </citation>
    <scope>NUCLEOTIDE SEQUENCE [LARGE SCALE GENOMIC DNA]</scope>
    <source>
        <strain evidence="6 7">BTF92-0548A/99-0131</strain>
    </source>
</reference>
<keyword evidence="7" id="KW-1185">Reference proteome</keyword>
<dbReference type="InterPro" id="IPR011990">
    <property type="entry name" value="TPR-like_helical_dom_sf"/>
</dbReference>
<evidence type="ECO:0000256" key="5">
    <source>
        <dbReference type="SAM" id="MobiDB-lite"/>
    </source>
</evidence>
<accession>A0A1L6MXU0</accession>
<feature type="region of interest" description="Disordered" evidence="5">
    <location>
        <begin position="7"/>
        <end position="51"/>
    </location>
</feature>
<organism evidence="6 7">
    <name type="scientific">Pajaroellobacter abortibovis</name>
    <dbReference type="NCBI Taxonomy" id="1882918"/>
    <lineage>
        <taxon>Bacteria</taxon>
        <taxon>Pseudomonadati</taxon>
        <taxon>Myxococcota</taxon>
        <taxon>Polyangia</taxon>
        <taxon>Polyangiales</taxon>
        <taxon>Polyangiaceae</taxon>
    </lineage>
</organism>
<dbReference type="InterPro" id="IPR051939">
    <property type="entry name" value="Glycosyltr_41/O-GlcNAc_trsf"/>
</dbReference>
<dbReference type="EMBL" id="CP016908">
    <property type="protein sequence ID" value="APS00302.1"/>
    <property type="molecule type" value="Genomic_DNA"/>
</dbReference>
<sequence>MWAMALGGCGGGAQMRGPLSAQQTAPLENEEEKKDAASPTSSFSLPQQAVKAEKRSAVYERGERAWKEGNLLAAKEAWLEATKEAPQTAAPYYSLGTVLERLGDTEGAAKAYQSAFTIAPNHAPSIGAYALLLLRNGSPDKADAFLTEQFEKQRSPQLATYLAEVKSLKKDSASAQKYAQEALHLDPDCKEAMVIIATDYYRARRLDLAQYALRAILDGFGEGTPPRDKENAEAYLLRGIILKEAGYRLAAMTEFESALKKRPDLVEANLYLGSMKLEAGNAREACPLLEAAAHYAPMNPVARLNLGDCYRLVGNSSAAKRELERALALDSTLLGVHYNLGLLYLFSPKVESLSPSQQVELAIKEFETYKSMRGTKVQRGGGDDVDELLNRAKAKQIEIKGTSVSATSQAPAPPAAPTPK</sequence>
<dbReference type="PANTHER" id="PTHR44835">
    <property type="entry name" value="UDP-N-ACETYLGLUCOSAMINE--PEPTIDE N-ACETYLGLUCOSAMINYLTRANSFERASE SPINDLY-RELATED"/>
    <property type="match status" value="1"/>
</dbReference>
<feature type="region of interest" description="Disordered" evidence="5">
    <location>
        <begin position="400"/>
        <end position="420"/>
    </location>
</feature>
<keyword evidence="2" id="KW-0328">Glycosyltransferase</keyword>
<dbReference type="Proteomes" id="UP000185544">
    <property type="component" value="Chromosome"/>
</dbReference>
<comment type="pathway">
    <text evidence="1">Protein modification; protein glycosylation.</text>
</comment>
<dbReference type="KEGG" id="pabo:BCY86_06110"/>
<dbReference type="SUPFAM" id="SSF48452">
    <property type="entry name" value="TPR-like"/>
    <property type="match status" value="2"/>
</dbReference>
<dbReference type="PANTHER" id="PTHR44835:SF1">
    <property type="entry name" value="PROTEIN O-GLCNAC TRANSFERASE"/>
    <property type="match status" value="1"/>
</dbReference>
<dbReference type="AlphaFoldDB" id="A0A1L6MXU0"/>
<feature type="compositionally biased region" description="Pro residues" evidence="5">
    <location>
        <begin position="411"/>
        <end position="420"/>
    </location>
</feature>
<dbReference type="PROSITE" id="PS50005">
    <property type="entry name" value="TPR"/>
    <property type="match status" value="1"/>
</dbReference>
<gene>
    <name evidence="6" type="ORF">BCY86_06110</name>
</gene>
<evidence type="ECO:0000256" key="3">
    <source>
        <dbReference type="ARBA" id="ARBA00022679"/>
    </source>
</evidence>
<name>A0A1L6MXU0_9BACT</name>
<dbReference type="STRING" id="1882918.BCY86_06110"/>
<dbReference type="Pfam" id="PF13432">
    <property type="entry name" value="TPR_16"/>
    <property type="match status" value="1"/>
</dbReference>
<dbReference type="InterPro" id="IPR019734">
    <property type="entry name" value="TPR_rpt"/>
</dbReference>
<dbReference type="GO" id="GO:0016757">
    <property type="term" value="F:glycosyltransferase activity"/>
    <property type="evidence" value="ECO:0007669"/>
    <property type="project" value="UniProtKB-KW"/>
</dbReference>
<dbReference type="Pfam" id="PF14559">
    <property type="entry name" value="TPR_19"/>
    <property type="match status" value="1"/>
</dbReference>
<keyword evidence="3" id="KW-0808">Transferase</keyword>
<evidence type="ECO:0000313" key="6">
    <source>
        <dbReference type="EMBL" id="APS00302.1"/>
    </source>
</evidence>
<proteinExistence type="predicted"/>
<dbReference type="SMART" id="SM00028">
    <property type="entry name" value="TPR"/>
    <property type="match status" value="6"/>
</dbReference>